<dbReference type="KEGG" id="srm:SRM_00207"/>
<feature type="domain" description="Transposase IS116/IS110/IS902 C-terminal" evidence="2">
    <location>
        <begin position="236"/>
        <end position="310"/>
    </location>
</feature>
<evidence type="ECO:0000313" key="4">
    <source>
        <dbReference type="Proteomes" id="UP000000933"/>
    </source>
</evidence>
<dbReference type="InterPro" id="IPR002525">
    <property type="entry name" value="Transp_IS110-like_N"/>
</dbReference>
<dbReference type="GO" id="GO:0003677">
    <property type="term" value="F:DNA binding"/>
    <property type="evidence" value="ECO:0007669"/>
    <property type="project" value="InterPro"/>
</dbReference>
<dbReference type="InterPro" id="IPR047650">
    <property type="entry name" value="Transpos_IS110"/>
</dbReference>
<dbReference type="AlphaFoldDB" id="D5H523"/>
<reference evidence="4" key="2">
    <citation type="submission" date="2010-04" db="EMBL/GenBank/DDBJ databases">
        <title>Genome sequence of Salinibacter ruber M8.</title>
        <authorList>
            <consortium name="Genoscope"/>
        </authorList>
    </citation>
    <scope>NUCLEOTIDE SEQUENCE [LARGE SCALE GENOMIC DNA]</scope>
    <source>
        <strain evidence="4">M8</strain>
    </source>
</reference>
<organism evidence="3 4">
    <name type="scientific">Salinibacter ruber (strain M8)</name>
    <dbReference type="NCBI Taxonomy" id="761659"/>
    <lineage>
        <taxon>Bacteria</taxon>
        <taxon>Pseudomonadati</taxon>
        <taxon>Rhodothermota</taxon>
        <taxon>Rhodothermia</taxon>
        <taxon>Rhodothermales</taxon>
        <taxon>Salinibacteraceae</taxon>
        <taxon>Salinibacter</taxon>
    </lineage>
</organism>
<dbReference type="Proteomes" id="UP000000933">
    <property type="component" value="Chromosome"/>
</dbReference>
<evidence type="ECO:0000259" key="2">
    <source>
        <dbReference type="Pfam" id="PF02371"/>
    </source>
</evidence>
<sequence length="363" mass="41523">MVGKRRCVFSPTDQGKLMGSQTAYIGLDVHSETCTMSWMDGDGVIQGTESFETSEQNLIEKVGEIESQTKKITLEESPLAFWTARTLTGEVDEVIVCDPRENHLISRSIRKGDEPDAQALARLLRMGELKEVYQPENDRRALYKQACSHYMDLRDRQRVLKQKIKSRLKRWGHLHIPGAKVFSQSGREVYLDELSHDRIRSQVESQYRLLDQTHTEKKAARRQFLELGRQYPETQEFQEIPGIGPISAHTFDAYIQTPCRFATKQKLWRYCKLGVRKHSSGGTQVRREKLDPAGHGELKALSHRAVREALGGEDENEVQASYRASLQRTGDETHARLNTQRKIPLGDVGALEERDRLQPEVIL</sequence>
<name>D5H523_SALRM</name>
<dbReference type="GO" id="GO:0004803">
    <property type="term" value="F:transposase activity"/>
    <property type="evidence" value="ECO:0007669"/>
    <property type="project" value="InterPro"/>
</dbReference>
<protein>
    <submittedName>
        <fullName evidence="3">Transposase</fullName>
    </submittedName>
</protein>
<evidence type="ECO:0000313" key="3">
    <source>
        <dbReference type="EMBL" id="CBH23128.1"/>
    </source>
</evidence>
<dbReference type="PANTHER" id="PTHR33055">
    <property type="entry name" value="TRANSPOSASE FOR INSERTION SEQUENCE ELEMENT IS1111A"/>
    <property type="match status" value="1"/>
</dbReference>
<dbReference type="PANTHER" id="PTHR33055:SF3">
    <property type="entry name" value="PUTATIVE TRANSPOSASE FOR IS117-RELATED"/>
    <property type="match status" value="1"/>
</dbReference>
<dbReference type="InterPro" id="IPR003346">
    <property type="entry name" value="Transposase_20"/>
</dbReference>
<dbReference type="Pfam" id="PF02371">
    <property type="entry name" value="Transposase_20"/>
    <property type="match status" value="1"/>
</dbReference>
<accession>D5H523</accession>
<dbReference type="GO" id="GO:0006313">
    <property type="term" value="P:DNA transposition"/>
    <property type="evidence" value="ECO:0007669"/>
    <property type="project" value="InterPro"/>
</dbReference>
<dbReference type="Pfam" id="PF01548">
    <property type="entry name" value="DEDD_Tnp_IS110"/>
    <property type="match status" value="1"/>
</dbReference>
<reference evidence="3 4" key="1">
    <citation type="journal article" date="2010" name="ISME J.">
        <title>Fine-scale evolution: genomic, phenotypic and ecological differentiation in two coexisting Salinibacter ruber strains.</title>
        <authorList>
            <person name="Pena A."/>
            <person name="Teeling H."/>
            <person name="Huerta-Cepas J."/>
            <person name="Santos F."/>
            <person name="Yarza P."/>
            <person name="Brito-Echeverria J."/>
            <person name="Lucio M."/>
            <person name="Schmitt-Kopplin P."/>
            <person name="Meseguer I."/>
            <person name="Schenowitz C."/>
            <person name="Dossat C."/>
            <person name="Barbe V."/>
            <person name="Dopazo J."/>
            <person name="Rossello-Mora R."/>
            <person name="Schuler M."/>
            <person name="Glockner F.O."/>
            <person name="Amann R."/>
            <person name="Gabaldon T."/>
            <person name="Anton J."/>
        </authorList>
    </citation>
    <scope>NUCLEOTIDE SEQUENCE [LARGE SCALE GENOMIC DNA]</scope>
    <source>
        <strain evidence="3 4">M8</strain>
    </source>
</reference>
<gene>
    <name evidence="3" type="ordered locus">SRM_00207</name>
</gene>
<feature type="domain" description="Transposase IS110-like N-terminal" evidence="1">
    <location>
        <begin position="25"/>
        <end position="169"/>
    </location>
</feature>
<evidence type="ECO:0000259" key="1">
    <source>
        <dbReference type="Pfam" id="PF01548"/>
    </source>
</evidence>
<proteinExistence type="predicted"/>
<dbReference type="EMBL" id="FP565814">
    <property type="protein sequence ID" value="CBH23128.1"/>
    <property type="molecule type" value="Genomic_DNA"/>
</dbReference>
<dbReference type="HOGENOM" id="CLU_762663_0_0_10"/>